<feature type="compositionally biased region" description="Basic and acidic residues" evidence="5">
    <location>
        <begin position="219"/>
        <end position="231"/>
    </location>
</feature>
<evidence type="ECO:0000256" key="4">
    <source>
        <dbReference type="ARBA" id="ARBA00023136"/>
    </source>
</evidence>
<comment type="subcellular location">
    <subcellularLocation>
        <location evidence="1">Membrane</location>
        <topology evidence="1">Single-pass membrane protein</topology>
    </subcellularLocation>
</comment>
<dbReference type="InParanoid" id="A0A409WQB6"/>
<feature type="region of interest" description="Disordered" evidence="5">
    <location>
        <begin position="134"/>
        <end position="181"/>
    </location>
</feature>
<evidence type="ECO:0000256" key="1">
    <source>
        <dbReference type="ARBA" id="ARBA00004167"/>
    </source>
</evidence>
<keyword evidence="3 6" id="KW-1133">Transmembrane helix</keyword>
<dbReference type="Proteomes" id="UP000283269">
    <property type="component" value="Unassembled WGS sequence"/>
</dbReference>
<evidence type="ECO:0000256" key="2">
    <source>
        <dbReference type="ARBA" id="ARBA00022692"/>
    </source>
</evidence>
<keyword evidence="8" id="KW-1185">Reference proteome</keyword>
<evidence type="ECO:0000256" key="3">
    <source>
        <dbReference type="ARBA" id="ARBA00022989"/>
    </source>
</evidence>
<evidence type="ECO:0000313" key="7">
    <source>
        <dbReference type="EMBL" id="PPQ80715.1"/>
    </source>
</evidence>
<evidence type="ECO:0000256" key="5">
    <source>
        <dbReference type="SAM" id="MobiDB-lite"/>
    </source>
</evidence>
<keyword evidence="2 6" id="KW-0812">Transmembrane</keyword>
<organism evidence="7 8">
    <name type="scientific">Psilocybe cyanescens</name>
    <dbReference type="NCBI Taxonomy" id="93625"/>
    <lineage>
        <taxon>Eukaryota</taxon>
        <taxon>Fungi</taxon>
        <taxon>Dikarya</taxon>
        <taxon>Basidiomycota</taxon>
        <taxon>Agaricomycotina</taxon>
        <taxon>Agaricomycetes</taxon>
        <taxon>Agaricomycetidae</taxon>
        <taxon>Agaricales</taxon>
        <taxon>Agaricineae</taxon>
        <taxon>Strophariaceae</taxon>
        <taxon>Psilocybe</taxon>
    </lineage>
</organism>
<sequence length="388" mass="40874">MPQRVSIDDADEEHISYQGTWELVIGSSRQCEMSVHSTLTPGSSATFNFKGYQVWVWGTIPSGVGSNLIDVSIDGGAPTSVTRTSNGSAVYNEPYFSSDLLRNGYHQIVVTGRGSADSGNSEFLLDRFEFQTDDETPSFTSSSSSSSTSASTTAGTSSTASATNSTSSGTTGIASSGDKKTSAGPIVGAVIGALALIALLLGYLLWRRRKRSGDQTSGLDREGDPTRRNDNPGHPFAPDPFPLEGKPPSRAAPDPTLSVIIGTSQVSTQHQERISEKSTYQSSQPRSSLYSPMSAAAPSSQALVPVRMASSLTLATSSSNNLSRNPLSPNDGSLCHSSPTSRRPDSFVPLQAMTEIIPTPSEGFDHPPPSYNHHDEGGSGSGSVLSYR</sequence>
<dbReference type="Gene3D" id="2.60.120.260">
    <property type="entry name" value="Galactose-binding domain-like"/>
    <property type="match status" value="1"/>
</dbReference>
<dbReference type="AlphaFoldDB" id="A0A409WQB6"/>
<dbReference type="GO" id="GO:0071944">
    <property type="term" value="C:cell periphery"/>
    <property type="evidence" value="ECO:0007669"/>
    <property type="project" value="UniProtKB-ARBA"/>
</dbReference>
<evidence type="ECO:0000256" key="6">
    <source>
        <dbReference type="SAM" id="Phobius"/>
    </source>
</evidence>
<feature type="region of interest" description="Disordered" evidence="5">
    <location>
        <begin position="317"/>
        <end position="346"/>
    </location>
</feature>
<feature type="compositionally biased region" description="Polar residues" evidence="5">
    <location>
        <begin position="277"/>
        <end position="286"/>
    </location>
</feature>
<keyword evidence="4 6" id="KW-0472">Membrane</keyword>
<protein>
    <submittedName>
        <fullName evidence="7">Uncharacterized protein</fullName>
    </submittedName>
</protein>
<dbReference type="OrthoDB" id="3265734at2759"/>
<feature type="compositionally biased region" description="Low complexity" evidence="5">
    <location>
        <begin position="140"/>
        <end position="176"/>
    </location>
</feature>
<name>A0A409WQB6_PSICY</name>
<gene>
    <name evidence="7" type="ORF">CVT25_001835</name>
</gene>
<dbReference type="PANTHER" id="PTHR15549:SF26">
    <property type="entry name" value="AXIAL BUDDING PATTERN PROTEIN 2-RELATED"/>
    <property type="match status" value="1"/>
</dbReference>
<dbReference type="PANTHER" id="PTHR15549">
    <property type="entry name" value="PAIRED IMMUNOGLOBULIN-LIKE TYPE 2 RECEPTOR"/>
    <property type="match status" value="1"/>
</dbReference>
<proteinExistence type="predicted"/>
<reference evidence="7 8" key="1">
    <citation type="journal article" date="2018" name="Evol. Lett.">
        <title>Horizontal gene cluster transfer increased hallucinogenic mushroom diversity.</title>
        <authorList>
            <person name="Reynolds H.T."/>
            <person name="Vijayakumar V."/>
            <person name="Gluck-Thaler E."/>
            <person name="Korotkin H.B."/>
            <person name="Matheny P.B."/>
            <person name="Slot J.C."/>
        </authorList>
    </citation>
    <scope>NUCLEOTIDE SEQUENCE [LARGE SCALE GENOMIC DNA]</scope>
    <source>
        <strain evidence="7 8">2631</strain>
    </source>
</reference>
<feature type="transmembrane region" description="Helical" evidence="6">
    <location>
        <begin position="186"/>
        <end position="206"/>
    </location>
</feature>
<dbReference type="NCBIfam" id="TIGR01167">
    <property type="entry name" value="LPXTG_anchor"/>
    <property type="match status" value="1"/>
</dbReference>
<feature type="region of interest" description="Disordered" evidence="5">
    <location>
        <begin position="211"/>
        <end position="294"/>
    </location>
</feature>
<feature type="region of interest" description="Disordered" evidence="5">
    <location>
        <begin position="358"/>
        <end position="388"/>
    </location>
</feature>
<accession>A0A409WQB6</accession>
<evidence type="ECO:0000313" key="8">
    <source>
        <dbReference type="Proteomes" id="UP000283269"/>
    </source>
</evidence>
<dbReference type="GO" id="GO:0016020">
    <property type="term" value="C:membrane"/>
    <property type="evidence" value="ECO:0007669"/>
    <property type="project" value="UniProtKB-SubCell"/>
</dbReference>
<dbReference type="EMBL" id="NHYD01003311">
    <property type="protein sequence ID" value="PPQ80715.1"/>
    <property type="molecule type" value="Genomic_DNA"/>
</dbReference>
<feature type="compositionally biased region" description="Low complexity" evidence="5">
    <location>
        <begin position="317"/>
        <end position="330"/>
    </location>
</feature>
<dbReference type="InterPro" id="IPR051694">
    <property type="entry name" value="Immunoregulatory_rcpt-like"/>
</dbReference>
<comment type="caution">
    <text evidence="7">The sequence shown here is derived from an EMBL/GenBank/DDBJ whole genome shotgun (WGS) entry which is preliminary data.</text>
</comment>